<evidence type="ECO:0000313" key="2">
    <source>
        <dbReference type="EMBL" id="MZQ84000.1"/>
    </source>
</evidence>
<dbReference type="RefSeq" id="WP_161408100.1">
    <property type="nucleotide sequence ID" value="NZ_WTUZ01000020.1"/>
</dbReference>
<dbReference type="Proteomes" id="UP000481087">
    <property type="component" value="Unassembled WGS sequence"/>
</dbReference>
<keyword evidence="1" id="KW-0472">Membrane</keyword>
<gene>
    <name evidence="2" type="ORF">GQF01_17950</name>
</gene>
<feature type="transmembrane region" description="Helical" evidence="1">
    <location>
        <begin position="9"/>
        <end position="30"/>
    </location>
</feature>
<protein>
    <submittedName>
        <fullName evidence="2">Uncharacterized protein</fullName>
    </submittedName>
</protein>
<dbReference type="EMBL" id="WTUZ01000020">
    <property type="protein sequence ID" value="MZQ84000.1"/>
    <property type="molecule type" value="Genomic_DNA"/>
</dbReference>
<keyword evidence="1" id="KW-1133">Transmembrane helix</keyword>
<keyword evidence="3" id="KW-1185">Reference proteome</keyword>
<feature type="transmembrane region" description="Helical" evidence="1">
    <location>
        <begin position="62"/>
        <end position="85"/>
    </location>
</feature>
<dbReference type="PROSITE" id="PS51257">
    <property type="entry name" value="PROKAR_LIPOPROTEIN"/>
    <property type="match status" value="1"/>
</dbReference>
<organism evidence="2 3">
    <name type="scientific">Paenibacillus silvestris</name>
    <dbReference type="NCBI Taxonomy" id="2606219"/>
    <lineage>
        <taxon>Bacteria</taxon>
        <taxon>Bacillati</taxon>
        <taxon>Bacillota</taxon>
        <taxon>Bacilli</taxon>
        <taxon>Bacillales</taxon>
        <taxon>Paenibacillaceae</taxon>
        <taxon>Paenibacillus</taxon>
    </lineage>
</organism>
<proteinExistence type="predicted"/>
<keyword evidence="1" id="KW-0812">Transmembrane</keyword>
<evidence type="ECO:0000256" key="1">
    <source>
        <dbReference type="SAM" id="Phobius"/>
    </source>
</evidence>
<evidence type="ECO:0000313" key="3">
    <source>
        <dbReference type="Proteomes" id="UP000481087"/>
    </source>
</evidence>
<feature type="transmembrane region" description="Helical" evidence="1">
    <location>
        <begin position="36"/>
        <end position="55"/>
    </location>
</feature>
<dbReference type="Pfam" id="PF16942">
    <property type="entry name" value="CclA_1"/>
    <property type="match status" value="1"/>
</dbReference>
<reference evidence="2 3" key="1">
    <citation type="submission" date="2019-12" db="EMBL/GenBank/DDBJ databases">
        <title>Paenibacillus sp. nov. sp. isolated from soil.</title>
        <authorList>
            <person name="Kim J."/>
            <person name="Jeong S.E."/>
            <person name="Jung H.S."/>
            <person name="Jeon C.O."/>
        </authorList>
    </citation>
    <scope>NUCLEOTIDE SEQUENCE [LARGE SCALE GENOMIC DNA]</scope>
    <source>
        <strain evidence="2 3">5J-6</strain>
    </source>
</reference>
<dbReference type="AlphaFoldDB" id="A0A6L8V3Z0"/>
<comment type="caution">
    <text evidence="2">The sequence shown here is derived from an EMBL/GenBank/DDBJ whole genome shotgun (WGS) entry which is preliminary data.</text>
</comment>
<sequence>MVISNRKGIMLWTVAGLAACLAFILTQGILFQLYGYVSWTGVGYAAVSQILNIILTGSSIYSAVVAIVGVFLGGPIIALLTQIGITAIRTWVRELGFAAVVSL</sequence>
<accession>A0A6L8V3Z0</accession>
<name>A0A6L8V3Z0_9BACL</name>
<dbReference type="InterPro" id="IPR031608">
    <property type="entry name" value="CclA_1"/>
</dbReference>